<comment type="caution">
    <text evidence="2">The sequence shown here is derived from an EMBL/GenBank/DDBJ whole genome shotgun (WGS) entry which is preliminary data.</text>
</comment>
<feature type="chain" id="PRO_5046592572" evidence="1">
    <location>
        <begin position="18"/>
        <end position="109"/>
    </location>
</feature>
<reference evidence="2 3" key="1">
    <citation type="submission" date="2021-06" db="EMBL/GenBank/DDBJ databases">
        <authorList>
            <person name="Palmer J.M."/>
        </authorList>
    </citation>
    <scope>NUCLEOTIDE SEQUENCE [LARGE SCALE GENOMIC DNA]</scope>
    <source>
        <strain evidence="3">if_2019</strain>
        <tissue evidence="2">Muscle</tissue>
    </source>
</reference>
<protein>
    <submittedName>
        <fullName evidence="2">Uncharacterized protein</fullName>
    </submittedName>
</protein>
<sequence>MVSSWWGNIQNLSASLSLLLQQCFINTQLYRNAPPIAERQRKLIPFVERYKFDIQGNSEIECVMRQTEEQMIVVVGLEVLFLFGIFPLDHLDPDSHCSRMMRSRHVSKF</sequence>
<evidence type="ECO:0000313" key="2">
    <source>
        <dbReference type="EMBL" id="MEQ2225712.1"/>
    </source>
</evidence>
<keyword evidence="1" id="KW-0732">Signal</keyword>
<dbReference type="Proteomes" id="UP001482620">
    <property type="component" value="Unassembled WGS sequence"/>
</dbReference>
<evidence type="ECO:0000256" key="1">
    <source>
        <dbReference type="SAM" id="SignalP"/>
    </source>
</evidence>
<organism evidence="2 3">
    <name type="scientific">Ilyodon furcidens</name>
    <name type="common">goldbreast splitfin</name>
    <dbReference type="NCBI Taxonomy" id="33524"/>
    <lineage>
        <taxon>Eukaryota</taxon>
        <taxon>Metazoa</taxon>
        <taxon>Chordata</taxon>
        <taxon>Craniata</taxon>
        <taxon>Vertebrata</taxon>
        <taxon>Euteleostomi</taxon>
        <taxon>Actinopterygii</taxon>
        <taxon>Neopterygii</taxon>
        <taxon>Teleostei</taxon>
        <taxon>Neoteleostei</taxon>
        <taxon>Acanthomorphata</taxon>
        <taxon>Ovalentaria</taxon>
        <taxon>Atherinomorphae</taxon>
        <taxon>Cyprinodontiformes</taxon>
        <taxon>Goodeidae</taxon>
        <taxon>Ilyodon</taxon>
    </lineage>
</organism>
<accession>A0ABV0T2D7</accession>
<feature type="signal peptide" evidence="1">
    <location>
        <begin position="1"/>
        <end position="17"/>
    </location>
</feature>
<gene>
    <name evidence="2" type="ORF">ILYODFUR_020189</name>
</gene>
<evidence type="ECO:0000313" key="3">
    <source>
        <dbReference type="Proteomes" id="UP001482620"/>
    </source>
</evidence>
<keyword evidence="3" id="KW-1185">Reference proteome</keyword>
<name>A0ABV0T2D7_9TELE</name>
<proteinExistence type="predicted"/>
<dbReference type="EMBL" id="JAHRIQ010013650">
    <property type="protein sequence ID" value="MEQ2225712.1"/>
    <property type="molecule type" value="Genomic_DNA"/>
</dbReference>